<evidence type="ECO:0000313" key="4">
    <source>
        <dbReference type="Proteomes" id="UP000077143"/>
    </source>
</evidence>
<accession>A0A172UWQ3</accession>
<proteinExistence type="predicted"/>
<feature type="region of interest" description="Disordered" evidence="1">
    <location>
        <begin position="131"/>
        <end position="156"/>
    </location>
</feature>
<dbReference type="AlphaFoldDB" id="A0A172UWQ3"/>
<keyword evidence="2" id="KW-1133">Transmembrane helix</keyword>
<evidence type="ECO:0000313" key="3">
    <source>
        <dbReference type="EMBL" id="ANE83410.1"/>
    </source>
</evidence>
<protein>
    <submittedName>
        <fullName evidence="3">Uncharacterized protein</fullName>
    </submittedName>
</protein>
<feature type="compositionally biased region" description="Polar residues" evidence="1">
    <location>
        <begin position="138"/>
        <end position="149"/>
    </location>
</feature>
<keyword evidence="4" id="KW-1185">Reference proteome</keyword>
<feature type="transmembrane region" description="Helical" evidence="2">
    <location>
        <begin position="31"/>
        <end position="50"/>
    </location>
</feature>
<keyword evidence="2" id="KW-0812">Transmembrane</keyword>
<dbReference type="OrthoDB" id="5181251at2"/>
<keyword evidence="3" id="KW-0614">Plasmid</keyword>
<geneLocation type="plasmid" evidence="4">
    <name>pmyc1</name>
</geneLocation>
<gene>
    <name evidence="3" type="ORF">A7U43_28235</name>
</gene>
<dbReference type="Proteomes" id="UP000077143">
    <property type="component" value="Plasmid pMYC1"/>
</dbReference>
<dbReference type="RefSeq" id="WP_068004132.1">
    <property type="nucleotide sequence ID" value="NZ_CP015597.1"/>
</dbReference>
<keyword evidence="2" id="KW-0472">Membrane</keyword>
<evidence type="ECO:0000256" key="1">
    <source>
        <dbReference type="SAM" id="MobiDB-lite"/>
    </source>
</evidence>
<dbReference type="EMBL" id="CP015597">
    <property type="protein sequence ID" value="ANE83410.1"/>
    <property type="molecule type" value="Genomic_DNA"/>
</dbReference>
<reference evidence="3 4" key="1">
    <citation type="submission" date="2016-05" db="EMBL/GenBank/DDBJ databases">
        <title>Complete genome sequence of a phthalic acid esters degrading Mycobacterium sp. YC-RL4.</title>
        <authorList>
            <person name="Ren L."/>
            <person name="Fan S."/>
            <person name="Ruth N."/>
            <person name="Jia Y."/>
            <person name="Wang J."/>
            <person name="Qiao C."/>
        </authorList>
    </citation>
    <scope>NUCLEOTIDE SEQUENCE [LARGE SCALE GENOMIC DNA]</scope>
    <source>
        <strain evidence="3 4">YC-RL4</strain>
        <plasmid evidence="4">pmyc1</plasmid>
    </source>
</reference>
<sequence>MFVAKWYTRASRVRIVIAKFDGRWKLPGGPYPIPELVALVVGIMLTLFLLPRLGQPVITGVVGISVTAIAVGAMRKMPYSPVPFGTRAHRIARLYTSPVSVSTGDESHAVNTVSTVRPQIEVLDMATEHAPAYASSPHRPSSPSFTPATDTDEWSDMFGGQQRSAAADLFG</sequence>
<evidence type="ECO:0000256" key="2">
    <source>
        <dbReference type="SAM" id="Phobius"/>
    </source>
</evidence>
<dbReference type="KEGG" id="madi:A7U43_28235"/>
<organism evidence="3 4">
    <name type="scientific">Mycobacterium adipatum</name>
    <dbReference type="NCBI Taxonomy" id="1682113"/>
    <lineage>
        <taxon>Bacteria</taxon>
        <taxon>Bacillati</taxon>
        <taxon>Actinomycetota</taxon>
        <taxon>Actinomycetes</taxon>
        <taxon>Mycobacteriales</taxon>
        <taxon>Mycobacteriaceae</taxon>
        <taxon>Mycobacterium</taxon>
    </lineage>
</organism>
<name>A0A172UWQ3_9MYCO</name>
<feature type="transmembrane region" description="Helical" evidence="2">
    <location>
        <begin position="57"/>
        <end position="74"/>
    </location>
</feature>